<dbReference type="FunFam" id="1.20.1270.220:FF:000001">
    <property type="entry name" value="bromodomain-containing protein 2 isoform X1"/>
    <property type="match status" value="1"/>
</dbReference>
<dbReference type="RefSeq" id="XP_018116511.1">
    <property type="nucleotide sequence ID" value="XM_018261022.2"/>
</dbReference>
<evidence type="ECO:0000256" key="9">
    <source>
        <dbReference type="ARBA" id="ARBA00023159"/>
    </source>
</evidence>
<evidence type="ECO:0000313" key="21">
    <source>
        <dbReference type="RefSeq" id="XP_018116510.1"/>
    </source>
</evidence>
<feature type="compositionally biased region" description="Basic and acidic residues" evidence="16">
    <location>
        <begin position="959"/>
        <end position="976"/>
    </location>
</feature>
<feature type="region of interest" description="Disordered" evidence="16">
    <location>
        <begin position="1"/>
        <end position="21"/>
    </location>
</feature>
<dbReference type="Pfam" id="PF00439">
    <property type="entry name" value="Bromodomain"/>
    <property type="match status" value="2"/>
</dbReference>
<dbReference type="AGR" id="Xenbase:XB-GENE-983871"/>
<dbReference type="GO" id="GO:0006338">
    <property type="term" value="P:chromatin remodeling"/>
    <property type="evidence" value="ECO:0000318"/>
    <property type="project" value="GO_Central"/>
</dbReference>
<evidence type="ECO:0000259" key="18">
    <source>
        <dbReference type="PROSITE" id="PS51525"/>
    </source>
</evidence>
<dbReference type="SUPFAM" id="SSF47370">
    <property type="entry name" value="Bromodomain"/>
    <property type="match status" value="2"/>
</dbReference>
<keyword evidence="11" id="KW-0539">Nucleus</keyword>
<keyword evidence="10" id="KW-0804">Transcription</keyword>
<dbReference type="SMART" id="SM00297">
    <property type="entry name" value="BROMO"/>
    <property type="match status" value="2"/>
</dbReference>
<feature type="region of interest" description="Disordered" evidence="16">
    <location>
        <begin position="403"/>
        <end position="433"/>
    </location>
</feature>
<evidence type="ECO:0000259" key="17">
    <source>
        <dbReference type="PROSITE" id="PS50014"/>
    </source>
</evidence>
<feature type="domain" description="Bromo" evidence="17">
    <location>
        <begin position="45"/>
        <end position="117"/>
    </location>
</feature>
<dbReference type="FunFam" id="1.20.920.10:FF:000002">
    <property type="entry name" value="Bromodomain-containing protein 4"/>
    <property type="match status" value="1"/>
</dbReference>
<name>A0A8J0V2Z7_XENLA</name>
<evidence type="ECO:0000256" key="15">
    <source>
        <dbReference type="PROSITE-ProRule" id="PRU00035"/>
    </source>
</evidence>
<evidence type="ECO:0000313" key="19">
    <source>
        <dbReference type="Proteomes" id="UP000186698"/>
    </source>
</evidence>
<dbReference type="InterPro" id="IPR031354">
    <property type="entry name" value="BRD4_CDT"/>
</dbReference>
<dbReference type="InterPro" id="IPR038336">
    <property type="entry name" value="NET_sf"/>
</dbReference>
<dbReference type="GO" id="GO:0000785">
    <property type="term" value="C:chromatin"/>
    <property type="evidence" value="ECO:0000318"/>
    <property type="project" value="GO_Central"/>
</dbReference>
<dbReference type="InterPro" id="IPR050935">
    <property type="entry name" value="Bromo_chromatin_reader"/>
</dbReference>
<feature type="domain" description="Bromo" evidence="17">
    <location>
        <begin position="307"/>
        <end position="377"/>
    </location>
</feature>
<feature type="compositionally biased region" description="Basic and acidic residues" evidence="16">
    <location>
        <begin position="905"/>
        <end position="916"/>
    </location>
</feature>
<organism evidence="21">
    <name type="scientific">Xenopus laevis</name>
    <name type="common">African clawed frog</name>
    <dbReference type="NCBI Taxonomy" id="8355"/>
    <lineage>
        <taxon>Eukaryota</taxon>
        <taxon>Metazoa</taxon>
        <taxon>Chordata</taxon>
        <taxon>Craniata</taxon>
        <taxon>Vertebrata</taxon>
        <taxon>Euteleostomi</taxon>
        <taxon>Amphibia</taxon>
        <taxon>Batrachia</taxon>
        <taxon>Anura</taxon>
        <taxon>Pipoidea</taxon>
        <taxon>Pipidae</taxon>
        <taxon>Xenopodinae</taxon>
        <taxon>Xenopus</taxon>
        <taxon>Xenopus</taxon>
    </lineage>
</organism>
<accession>A0A8J0V2Z7</accession>
<dbReference type="Pfam" id="PF17035">
    <property type="entry name" value="BET"/>
    <property type="match status" value="1"/>
</dbReference>
<dbReference type="Gene3D" id="1.20.1270.220">
    <property type="match status" value="1"/>
</dbReference>
<evidence type="ECO:0000313" key="22">
    <source>
        <dbReference type="RefSeq" id="XP_018116511.1"/>
    </source>
</evidence>
<dbReference type="KEGG" id="xla:398944"/>
<keyword evidence="19" id="KW-1185">Reference proteome</keyword>
<dbReference type="AlphaFoldDB" id="A0A8J0V2Z7"/>
<feature type="compositionally biased region" description="Polar residues" evidence="16">
    <location>
        <begin position="918"/>
        <end position="928"/>
    </location>
</feature>
<dbReference type="Pfam" id="PF17105">
    <property type="entry name" value="BRD4_CDT"/>
    <property type="match status" value="1"/>
</dbReference>
<dbReference type="FunFam" id="1.20.920.10:FF:000003">
    <property type="entry name" value="Bromodomain-containing protein 2"/>
    <property type="match status" value="1"/>
</dbReference>
<dbReference type="PRINTS" id="PR00503">
    <property type="entry name" value="BROMODOMAIN"/>
</dbReference>
<dbReference type="InterPro" id="IPR001487">
    <property type="entry name" value="Bromodomain"/>
</dbReference>
<evidence type="ECO:0000256" key="16">
    <source>
        <dbReference type="SAM" id="MobiDB-lite"/>
    </source>
</evidence>
<feature type="compositionally biased region" description="Low complexity" evidence="16">
    <location>
        <begin position="654"/>
        <end position="680"/>
    </location>
</feature>
<proteinExistence type="inferred from homology"/>
<evidence type="ECO:0000256" key="8">
    <source>
        <dbReference type="ARBA" id="ARBA00023117"/>
    </source>
</evidence>
<evidence type="ECO:0000256" key="11">
    <source>
        <dbReference type="ARBA" id="ARBA00023242"/>
    </source>
</evidence>
<dbReference type="InterPro" id="IPR036427">
    <property type="entry name" value="Bromodomain-like_sf"/>
</dbReference>
<dbReference type="InterPro" id="IPR018359">
    <property type="entry name" value="Bromodomain_CS"/>
</dbReference>
<feature type="region of interest" description="Disordered" evidence="16">
    <location>
        <begin position="942"/>
        <end position="976"/>
    </location>
</feature>
<evidence type="ECO:0000256" key="13">
    <source>
        <dbReference type="ARBA" id="ARBA00040033"/>
    </source>
</evidence>
<feature type="region of interest" description="Disordered" evidence="16">
    <location>
        <begin position="905"/>
        <end position="928"/>
    </location>
</feature>
<dbReference type="InterPro" id="IPR043508">
    <property type="entry name" value="Bromo_Brdt_I"/>
</dbReference>
<dbReference type="PANTHER" id="PTHR22880">
    <property type="entry name" value="FALZ-RELATED BROMODOMAIN-CONTAINING PROTEINS"/>
    <property type="match status" value="1"/>
</dbReference>
<feature type="compositionally biased region" description="Basic residues" evidence="16">
    <location>
        <begin position="460"/>
        <end position="500"/>
    </location>
</feature>
<dbReference type="Gene3D" id="1.20.920.10">
    <property type="entry name" value="Bromodomain-like"/>
    <property type="match status" value="2"/>
</dbReference>
<evidence type="ECO:0000256" key="2">
    <source>
        <dbReference type="ARBA" id="ARBA00022737"/>
    </source>
</evidence>
<dbReference type="GeneID" id="398944"/>
<keyword evidence="4" id="KW-0156">Chromatin regulator</keyword>
<keyword evidence="2" id="KW-0677">Repeat</keyword>
<dbReference type="GO" id="GO:0007283">
    <property type="term" value="P:spermatogenesis"/>
    <property type="evidence" value="ECO:0000318"/>
    <property type="project" value="GO_Central"/>
</dbReference>
<keyword evidence="12" id="KW-0469">Meiosis</keyword>
<evidence type="ECO:0000256" key="3">
    <source>
        <dbReference type="ARBA" id="ARBA00022782"/>
    </source>
</evidence>
<dbReference type="RefSeq" id="XP_018116510.1">
    <property type="nucleotide sequence ID" value="XM_018261021.2"/>
</dbReference>
<dbReference type="GO" id="GO:0005634">
    <property type="term" value="C:nucleus"/>
    <property type="evidence" value="ECO:0000318"/>
    <property type="project" value="GO_Central"/>
</dbReference>
<feature type="region of interest" description="Disordered" evidence="16">
    <location>
        <begin position="599"/>
        <end position="692"/>
    </location>
</feature>
<dbReference type="Proteomes" id="UP000186698">
    <property type="component" value="Chromosome 4S"/>
</dbReference>
<dbReference type="CDD" id="cd05497">
    <property type="entry name" value="Bromo_Brdt_I_like"/>
    <property type="match status" value="1"/>
</dbReference>
<dbReference type="GO" id="GO:0051321">
    <property type="term" value="P:meiotic cell cycle"/>
    <property type="evidence" value="ECO:0007669"/>
    <property type="project" value="UniProtKB-KW"/>
</dbReference>
<dbReference type="Xenbase" id="XB-GENE-983871">
    <property type="gene designation" value="brdt.S"/>
</dbReference>
<comment type="subcellular location">
    <subcellularLocation>
        <location evidence="1">Nucleus</location>
    </subcellularLocation>
</comment>
<dbReference type="RefSeq" id="XP_018116509.1">
    <property type="nucleotide sequence ID" value="XM_018261020.2"/>
</dbReference>
<feature type="region of interest" description="Disordered" evidence="16">
    <location>
        <begin position="451"/>
        <end position="500"/>
    </location>
</feature>
<keyword evidence="6" id="KW-0805">Transcription regulation</keyword>
<evidence type="ECO:0000256" key="14">
    <source>
        <dbReference type="ARBA" id="ARBA00044509"/>
    </source>
</evidence>
<keyword evidence="5" id="KW-0744">Spermatogenesis</keyword>
<evidence type="ECO:0000256" key="6">
    <source>
        <dbReference type="ARBA" id="ARBA00023015"/>
    </source>
</evidence>
<evidence type="ECO:0000256" key="4">
    <source>
        <dbReference type="ARBA" id="ARBA00022853"/>
    </source>
</evidence>
<dbReference type="GO" id="GO:0006355">
    <property type="term" value="P:regulation of DNA-templated transcription"/>
    <property type="evidence" value="ECO:0000318"/>
    <property type="project" value="GO_Central"/>
</dbReference>
<feature type="region of interest" description="Disordered" evidence="16">
    <location>
        <begin position="249"/>
        <end position="274"/>
    </location>
</feature>
<keyword evidence="3" id="KW-0221">Differentiation</keyword>
<feature type="compositionally biased region" description="Low complexity" evidence="16">
    <location>
        <begin position="413"/>
        <end position="426"/>
    </location>
</feature>
<dbReference type="PROSITE" id="PS00633">
    <property type="entry name" value="BROMODOMAIN_1"/>
    <property type="match status" value="1"/>
</dbReference>
<dbReference type="PANTHER" id="PTHR22880:SF175">
    <property type="entry name" value="BROMODOMAIN TESTIS-SPECIFIC PROTEIN"/>
    <property type="match status" value="1"/>
</dbReference>
<feature type="compositionally biased region" description="Polar residues" evidence="16">
    <location>
        <begin position="261"/>
        <end position="272"/>
    </location>
</feature>
<gene>
    <name evidence="20 21 22 23" type="primary">brdt.S</name>
</gene>
<dbReference type="PROSITE" id="PS51525">
    <property type="entry name" value="NET"/>
    <property type="match status" value="1"/>
</dbReference>
<dbReference type="OrthoDB" id="21449at2759"/>
<sequence>MSMSSRHPHSSIVNPPPPEFINRKKTGRLTNQLQYLEKLVLKSLWRHQFSWPFQQPVDAVKLNLPDYYQIIKNPMDLSTIRKRLEYNYYSKALDCIQDFNTMFTNCYIYNKPGDDIVLMAQELEKAFMEKIAEMPHEEIELSVVGNRGVKSRIKISAVAAEESREDSDYIPVSKKKMVSQKMHRSPFPCPVIAMMPKRTTLVPLSIIQSKTSNSASSISKVNKGIKRKADTTTPAVSFTATSCESSPTLSVPKPNKILSGTAKTRSAETSSVDLPDSQHHIHLIKNNQICERLKHCNNILNEMMSKKHAEYAWPFYKDVIPTSLLDYSDAMKHPMDLGTIRDKMENGLYKDTQDFASDVRLMFMNCYKYNPPDNEVVNMARKLQDVFEGMFAKIPDEPLASQSVVERYKSSTDESSSSSSSEQSPSDSEDERARHLALLQDQLRAVQEQLKALTETPVPKAKKKSKKGKKKKKKRERKKILKRKSCQGQKKKKVKQKELKKRSIFSDAKKKKLHVSDEEDDVKPMSYDEKRQLSLDINKLPGEKLGRIVHIIQSREPSLKDSNPNEIEIDFETLKQSTLRHLEKYVMVCLRKRTKKPNSIKSLKSKDQLNKEKKQELEKRLRDVSGQLTSAKKPKIQGELTTVPHPIGGPSRLSASSTSSSASDASNSSDSSSSDSSDSESGMHHQQYNSRMNVPPEKQEKFLQTQVSSNITEPSFATTVQLDLQKDPLLKNPKDFQEPAPPLSLDIMKLLSPLHSPSFSQDSSKRFSIQGCLHQPNKSSSEASLSSQTEQTFAIKETSTAKLESEVSSHSYSPFLEDGTKVHNIPLGHRDGTEKATKELSDIDEVQKNVKVKTSFCWEVFSKSLATTPVTIKSSSNSFQQFRKAAIAKEERERALKAQELRRLEESKAGMQEKLRGTNGNTTTTSLPMGTKVHETQAQTLHEASKEEQTHNSQEGSTEEERNLARMREQERRRREAMAGTIDMYLQSDIMATFEEHLC</sequence>
<comment type="similarity">
    <text evidence="14">Belongs to the BET family.</text>
</comment>
<evidence type="ECO:0000313" key="20">
    <source>
        <dbReference type="RefSeq" id="XP_018116509.1"/>
    </source>
</evidence>
<dbReference type="CTD" id="398944"/>
<evidence type="ECO:0000256" key="12">
    <source>
        <dbReference type="ARBA" id="ARBA00023254"/>
    </source>
</evidence>
<evidence type="ECO:0000256" key="7">
    <source>
        <dbReference type="ARBA" id="ARBA00023054"/>
    </source>
</evidence>
<dbReference type="InterPro" id="IPR043509">
    <property type="entry name" value="Bromo_Brdt_II"/>
</dbReference>
<evidence type="ECO:0000313" key="23">
    <source>
        <dbReference type="Xenbase" id="XB-GENE-983871"/>
    </source>
</evidence>
<dbReference type="InterPro" id="IPR027353">
    <property type="entry name" value="NET_dom"/>
</dbReference>
<keyword evidence="8 15" id="KW-0103">Bromodomain</keyword>
<dbReference type="CDD" id="cd05498">
    <property type="entry name" value="Bromo_Brdt_II_like"/>
    <property type="match status" value="1"/>
</dbReference>
<dbReference type="PROSITE" id="PS50014">
    <property type="entry name" value="BROMODOMAIN_2"/>
    <property type="match status" value="2"/>
</dbReference>
<evidence type="ECO:0000256" key="5">
    <source>
        <dbReference type="ARBA" id="ARBA00022871"/>
    </source>
</evidence>
<feature type="compositionally biased region" description="Basic and acidic residues" evidence="16">
    <location>
        <begin position="604"/>
        <end position="623"/>
    </location>
</feature>
<protein>
    <recommendedName>
        <fullName evidence="13">Bromodomain testis-specific protein</fullName>
    </recommendedName>
</protein>
<keyword evidence="9" id="KW-0010">Activator</keyword>
<evidence type="ECO:0000256" key="10">
    <source>
        <dbReference type="ARBA" id="ARBA00023163"/>
    </source>
</evidence>
<reference evidence="20 21" key="1">
    <citation type="submission" date="2022-04" db="UniProtKB">
        <authorList>
            <consortium name="RefSeq"/>
        </authorList>
    </citation>
    <scope>IDENTIFICATION</scope>
    <source>
        <strain evidence="20 21">J_2021</strain>
        <tissue evidence="20 21">Erythrocytes</tissue>
    </source>
</reference>
<dbReference type="GO" id="GO:0030154">
    <property type="term" value="P:cell differentiation"/>
    <property type="evidence" value="ECO:0007669"/>
    <property type="project" value="UniProtKB-KW"/>
</dbReference>
<keyword evidence="7" id="KW-0175">Coiled coil</keyword>
<evidence type="ECO:0000256" key="1">
    <source>
        <dbReference type="ARBA" id="ARBA00004123"/>
    </source>
</evidence>
<feature type="domain" description="NET" evidence="18">
    <location>
        <begin position="515"/>
        <end position="597"/>
    </location>
</feature>